<sequence>MLAESIIRIGRPIKNGNMPCREKIALLTDNLSPNCKNFFRHVLLVEVAETELRLQQMELGNVVKTEKNKEDFEVDGKSSTAFPIFYPNGGNPLHAQGIYALPCYLLYDPHIKALGTVEEFKKEFLLPRLQSTLHYREWPAAKKKLLADRVAALLAAKAAELITEEKQLGILMLYDATLPVFQQRAECLDNDANLLLIGESQLYPGHYLYLDGEKTLKNIGLAKFYEAAELGKEQNAVSTFTNRVEDEVVSIYNKSWLWLSPTWDMPRSIYWADNEWTKGIKIDAESYASYFYGVNFLKEIQVPVSSAVLKEMFAPVTSVEAKKNMKASSFEAIYGIPLVLPLTDGDSQQRFAKYRRMLQKENKKQSDSDLHLELLAGLNKKIIPEFSDEHRLTILYYSGDLSRGNMHIRAMIEDVIPSVASRIEKIVDALVKVETGEIQDAFSVPRTDVYKTKTLPALLANAFGPGYIWETLQAVLHKEPLRTARLRLTTARRLNELANKEEYWQMAQELVFFYSFLYFLQRYEAEILEKQGGVNILADWNDFRSLYGQGKLELKHLASVEQLGFAAGLLLKQFSNSYYQKTGKDFVKQRVMKFGSKLTPEMIWKNGLLRCEELAQQWSMKLAANFRPVLAETLLGFLACQAKLVPEKDAFMTAFWSGYLLYKADKKNENGGSDNE</sequence>
<organism evidence="1 2">
    <name type="scientific">Sporomusa acidovorans (strain ATCC 49682 / DSM 3132 / Mol)</name>
    <dbReference type="NCBI Taxonomy" id="1123286"/>
    <lineage>
        <taxon>Bacteria</taxon>
        <taxon>Bacillati</taxon>
        <taxon>Bacillota</taxon>
        <taxon>Negativicutes</taxon>
        <taxon>Selenomonadales</taxon>
        <taxon>Sporomusaceae</taxon>
        <taxon>Sporomusa</taxon>
    </lineage>
</organism>
<accession>A0ABZ3IWI1</accession>
<reference evidence="1" key="1">
    <citation type="submission" date="2024-05" db="EMBL/GenBank/DDBJ databases">
        <title>Isolation and characterization of Sporomusa carbonis sp. nov., a carboxydotrophic hydrogenogen in the genus of Sporomusa isolated from a charcoal burning pile.</title>
        <authorList>
            <person name="Boeer T."/>
            <person name="Rosenbaum F."/>
            <person name="Eysell L."/>
            <person name="Mueller V."/>
            <person name="Daniel R."/>
            <person name="Poehlein A."/>
        </authorList>
    </citation>
    <scope>NUCLEOTIDE SEQUENCE [LARGE SCALE GENOMIC DNA]</scope>
    <source>
        <strain evidence="1">DSM 3132</strain>
    </source>
</reference>
<evidence type="ECO:0000313" key="1">
    <source>
        <dbReference type="EMBL" id="XFO70206.1"/>
    </source>
</evidence>
<dbReference type="RefSeq" id="WP_093797514.1">
    <property type="nucleotide sequence ID" value="NZ_CP155571.1"/>
</dbReference>
<evidence type="ECO:0000313" key="2">
    <source>
        <dbReference type="Proteomes" id="UP000216052"/>
    </source>
</evidence>
<proteinExistence type="predicted"/>
<dbReference type="Proteomes" id="UP000216052">
    <property type="component" value="Chromosome"/>
</dbReference>
<evidence type="ECO:0008006" key="3">
    <source>
        <dbReference type="Google" id="ProtNLM"/>
    </source>
</evidence>
<keyword evidence="2" id="KW-1185">Reference proteome</keyword>
<protein>
    <recommendedName>
        <fullName evidence="3">CRISPR-associated protein</fullName>
    </recommendedName>
</protein>
<dbReference type="EMBL" id="CP155571">
    <property type="protein sequence ID" value="XFO70206.1"/>
    <property type="molecule type" value="Genomic_DNA"/>
</dbReference>
<name>A0ABZ3IWI1_SPOA4</name>
<gene>
    <name evidence="1" type="ORF">SPACI_001940</name>
</gene>